<dbReference type="Proteomes" id="UP000031599">
    <property type="component" value="Unassembled WGS sequence"/>
</dbReference>
<evidence type="ECO:0000313" key="2">
    <source>
        <dbReference type="Proteomes" id="UP000031599"/>
    </source>
</evidence>
<organism evidence="1 2">
    <name type="scientific">Enhygromyxa salina</name>
    <dbReference type="NCBI Taxonomy" id="215803"/>
    <lineage>
        <taxon>Bacteria</taxon>
        <taxon>Pseudomonadati</taxon>
        <taxon>Myxococcota</taxon>
        <taxon>Polyangia</taxon>
        <taxon>Nannocystales</taxon>
        <taxon>Nannocystaceae</taxon>
        <taxon>Enhygromyxa</taxon>
    </lineage>
</organism>
<protein>
    <submittedName>
        <fullName evidence="1">Uncharacterized protein</fullName>
    </submittedName>
</protein>
<comment type="caution">
    <text evidence="1">The sequence shown here is derived from an EMBL/GenBank/DDBJ whole genome shotgun (WGS) entry which is preliminary data.</text>
</comment>
<evidence type="ECO:0000313" key="1">
    <source>
        <dbReference type="EMBL" id="KIG11616.1"/>
    </source>
</evidence>
<accession>A0A0C2CK56</accession>
<proteinExistence type="predicted"/>
<dbReference type="EMBL" id="JMCC02000221">
    <property type="protein sequence ID" value="KIG11616.1"/>
    <property type="molecule type" value="Genomic_DNA"/>
</dbReference>
<dbReference type="AlphaFoldDB" id="A0A0C2CK56"/>
<name>A0A0C2CK56_9BACT</name>
<sequence>MLTAVTFASSAAKVILMAKRIVLESSIARILVGMYRVPREFGVTGKGVPWAP</sequence>
<gene>
    <name evidence="1" type="ORF">DB30_03105</name>
</gene>
<reference evidence="1 2" key="1">
    <citation type="submission" date="2014-12" db="EMBL/GenBank/DDBJ databases">
        <title>Genome assembly of Enhygromyxa salina DSM 15201.</title>
        <authorList>
            <person name="Sharma G."/>
            <person name="Subramanian S."/>
        </authorList>
    </citation>
    <scope>NUCLEOTIDE SEQUENCE [LARGE SCALE GENOMIC DNA]</scope>
    <source>
        <strain evidence="1 2">DSM 15201</strain>
    </source>
</reference>